<dbReference type="AlphaFoldDB" id="A0A0E0AZE5"/>
<dbReference type="EnsemblPlants" id="OGLUM09G00710.1">
    <property type="protein sequence ID" value="OGLUM09G00710.1"/>
    <property type="gene ID" value="OGLUM09G00710"/>
</dbReference>
<accession>A0A0E0AZE5</accession>
<proteinExistence type="predicted"/>
<reference evidence="1" key="2">
    <citation type="submission" date="2018-05" db="EMBL/GenBank/DDBJ databases">
        <title>OgluRS3 (Oryza glumaepatula Reference Sequence Version 3).</title>
        <authorList>
            <person name="Zhang J."/>
            <person name="Kudrna D."/>
            <person name="Lee S."/>
            <person name="Talag J."/>
            <person name="Welchert J."/>
            <person name="Wing R.A."/>
        </authorList>
    </citation>
    <scope>NUCLEOTIDE SEQUENCE [LARGE SCALE GENOMIC DNA]</scope>
</reference>
<dbReference type="Gramene" id="OGLUM09G00710.1">
    <property type="protein sequence ID" value="OGLUM09G00710.1"/>
    <property type="gene ID" value="OGLUM09G00710"/>
</dbReference>
<organism evidence="1">
    <name type="scientific">Oryza glumipatula</name>
    <dbReference type="NCBI Taxonomy" id="40148"/>
    <lineage>
        <taxon>Eukaryota</taxon>
        <taxon>Viridiplantae</taxon>
        <taxon>Streptophyta</taxon>
        <taxon>Embryophyta</taxon>
        <taxon>Tracheophyta</taxon>
        <taxon>Spermatophyta</taxon>
        <taxon>Magnoliopsida</taxon>
        <taxon>Liliopsida</taxon>
        <taxon>Poales</taxon>
        <taxon>Poaceae</taxon>
        <taxon>BOP clade</taxon>
        <taxon>Oryzoideae</taxon>
        <taxon>Oryzeae</taxon>
        <taxon>Oryzinae</taxon>
        <taxon>Oryza</taxon>
    </lineage>
</organism>
<evidence type="ECO:0000313" key="1">
    <source>
        <dbReference type="EnsemblPlants" id="OGLUM09G00710.1"/>
    </source>
</evidence>
<sequence length="65" mass="7196">MDEDNGDGEEIGNGRTLALMAEQIRSVRLRRAEVAVDNDEQPRCWMGSLVARSCQRASVDSELMG</sequence>
<dbReference type="HOGENOM" id="CLU_2853412_0_0_1"/>
<reference evidence="1" key="1">
    <citation type="submission" date="2015-04" db="UniProtKB">
        <authorList>
            <consortium name="EnsemblPlants"/>
        </authorList>
    </citation>
    <scope>IDENTIFICATION</scope>
</reference>
<dbReference type="Proteomes" id="UP000026961">
    <property type="component" value="Chromosome 9"/>
</dbReference>
<keyword evidence="2" id="KW-1185">Reference proteome</keyword>
<evidence type="ECO:0000313" key="2">
    <source>
        <dbReference type="Proteomes" id="UP000026961"/>
    </source>
</evidence>
<name>A0A0E0AZE5_9ORYZ</name>
<protein>
    <submittedName>
        <fullName evidence="1">Uncharacterized protein</fullName>
    </submittedName>
</protein>